<comment type="catalytic activity">
    <reaction evidence="1">
        <text>ATP + protein L-histidine = ADP + protein N-phospho-L-histidine.</text>
        <dbReference type="EC" id="2.7.13.3"/>
    </reaction>
</comment>
<dbReference type="InterPro" id="IPR036890">
    <property type="entry name" value="HATPase_C_sf"/>
</dbReference>
<evidence type="ECO:0000256" key="6">
    <source>
        <dbReference type="ARBA" id="ARBA00022553"/>
    </source>
</evidence>
<evidence type="ECO:0000256" key="4">
    <source>
        <dbReference type="ARBA" id="ARBA00012438"/>
    </source>
</evidence>
<evidence type="ECO:0000313" key="19">
    <source>
        <dbReference type="EMBL" id="TDQ77861.1"/>
    </source>
</evidence>
<feature type="domain" description="PAS" evidence="17">
    <location>
        <begin position="229"/>
        <end position="284"/>
    </location>
</feature>
<dbReference type="PANTHER" id="PTHR42878:SF7">
    <property type="entry name" value="SENSOR HISTIDINE KINASE GLRK"/>
    <property type="match status" value="1"/>
</dbReference>
<keyword evidence="11" id="KW-0067">ATP-binding</keyword>
<proteinExistence type="predicted"/>
<dbReference type="PANTHER" id="PTHR42878">
    <property type="entry name" value="TWO-COMPONENT HISTIDINE KINASE"/>
    <property type="match status" value="1"/>
</dbReference>
<dbReference type="InterPro" id="IPR000014">
    <property type="entry name" value="PAS"/>
</dbReference>
<feature type="transmembrane region" description="Helical" evidence="15">
    <location>
        <begin position="144"/>
        <end position="164"/>
    </location>
</feature>
<name>A0A4R6WHP3_9SPHI</name>
<dbReference type="InterPro" id="IPR013767">
    <property type="entry name" value="PAS_fold"/>
</dbReference>
<dbReference type="Gene3D" id="3.30.450.20">
    <property type="entry name" value="PAS domain"/>
    <property type="match status" value="1"/>
</dbReference>
<evidence type="ECO:0000256" key="7">
    <source>
        <dbReference type="ARBA" id="ARBA00022679"/>
    </source>
</evidence>
<dbReference type="GO" id="GO:0000155">
    <property type="term" value="F:phosphorelay sensor kinase activity"/>
    <property type="evidence" value="ECO:0007669"/>
    <property type="project" value="InterPro"/>
</dbReference>
<evidence type="ECO:0000256" key="14">
    <source>
        <dbReference type="ARBA" id="ARBA00023136"/>
    </source>
</evidence>
<evidence type="ECO:0000259" key="17">
    <source>
        <dbReference type="PROSITE" id="PS50112"/>
    </source>
</evidence>
<dbReference type="FunFam" id="3.30.565.10:FF:000023">
    <property type="entry name" value="PAS domain-containing sensor histidine kinase"/>
    <property type="match status" value="1"/>
</dbReference>
<accession>A0A4R6WHP3</accession>
<comment type="caution">
    <text evidence="19">The sequence shown here is derived from an EMBL/GenBank/DDBJ whole genome shotgun (WGS) entry which is preliminary data.</text>
</comment>
<dbReference type="InterPro" id="IPR005467">
    <property type="entry name" value="His_kinase_dom"/>
</dbReference>
<dbReference type="InterPro" id="IPR003594">
    <property type="entry name" value="HATPase_dom"/>
</dbReference>
<dbReference type="SUPFAM" id="SSF55785">
    <property type="entry name" value="PYP-like sensor domain (PAS domain)"/>
    <property type="match status" value="1"/>
</dbReference>
<dbReference type="InterPro" id="IPR036097">
    <property type="entry name" value="HisK_dim/P_sf"/>
</dbReference>
<dbReference type="SMART" id="SM00387">
    <property type="entry name" value="HATPase_c"/>
    <property type="match status" value="1"/>
</dbReference>
<evidence type="ECO:0000256" key="3">
    <source>
        <dbReference type="ARBA" id="ARBA00004236"/>
    </source>
</evidence>
<dbReference type="CDD" id="cd00130">
    <property type="entry name" value="PAS"/>
    <property type="match status" value="1"/>
</dbReference>
<dbReference type="InterPro" id="IPR003661">
    <property type="entry name" value="HisK_dim/P_dom"/>
</dbReference>
<dbReference type="Pfam" id="PF00672">
    <property type="entry name" value="HAMP"/>
    <property type="match status" value="1"/>
</dbReference>
<dbReference type="GO" id="GO:0006355">
    <property type="term" value="P:regulation of DNA-templated transcription"/>
    <property type="evidence" value="ECO:0007669"/>
    <property type="project" value="InterPro"/>
</dbReference>
<gene>
    <name evidence="19" type="ORF">CLV99_1827</name>
</gene>
<keyword evidence="20" id="KW-1185">Reference proteome</keyword>
<dbReference type="EC" id="2.7.13.3" evidence="4"/>
<dbReference type="GO" id="GO:0005886">
    <property type="term" value="C:plasma membrane"/>
    <property type="evidence" value="ECO:0007669"/>
    <property type="project" value="UniProtKB-SubCell"/>
</dbReference>
<organism evidence="19 20">
    <name type="scientific">Sphingobacterium yanglingense</name>
    <dbReference type="NCBI Taxonomy" id="1437280"/>
    <lineage>
        <taxon>Bacteria</taxon>
        <taxon>Pseudomonadati</taxon>
        <taxon>Bacteroidota</taxon>
        <taxon>Sphingobacteriia</taxon>
        <taxon>Sphingobacteriales</taxon>
        <taxon>Sphingobacteriaceae</taxon>
        <taxon>Sphingobacterium</taxon>
    </lineage>
</organism>
<dbReference type="CDD" id="cd06225">
    <property type="entry name" value="HAMP"/>
    <property type="match status" value="1"/>
</dbReference>
<dbReference type="Gene3D" id="6.10.340.10">
    <property type="match status" value="1"/>
</dbReference>
<evidence type="ECO:0000256" key="11">
    <source>
        <dbReference type="ARBA" id="ARBA00022840"/>
    </source>
</evidence>
<dbReference type="SUPFAM" id="SSF47384">
    <property type="entry name" value="Homodimeric domain of signal transducing histidine kinase"/>
    <property type="match status" value="1"/>
</dbReference>
<dbReference type="GO" id="GO:0000156">
    <property type="term" value="F:phosphorelay response regulator activity"/>
    <property type="evidence" value="ECO:0007669"/>
    <property type="project" value="TreeGrafter"/>
</dbReference>
<evidence type="ECO:0000256" key="1">
    <source>
        <dbReference type="ARBA" id="ARBA00000085"/>
    </source>
</evidence>
<evidence type="ECO:0000313" key="20">
    <source>
        <dbReference type="Proteomes" id="UP000295292"/>
    </source>
</evidence>
<dbReference type="Gene3D" id="1.10.287.130">
    <property type="match status" value="1"/>
</dbReference>
<evidence type="ECO:0000256" key="8">
    <source>
        <dbReference type="ARBA" id="ARBA00022692"/>
    </source>
</evidence>
<evidence type="ECO:0000256" key="2">
    <source>
        <dbReference type="ARBA" id="ARBA00004141"/>
    </source>
</evidence>
<dbReference type="Pfam" id="PF02518">
    <property type="entry name" value="HATPase_c"/>
    <property type="match status" value="1"/>
</dbReference>
<keyword evidence="9" id="KW-0547">Nucleotide-binding</keyword>
<dbReference type="GO" id="GO:0007234">
    <property type="term" value="P:osmosensory signaling via phosphorelay pathway"/>
    <property type="evidence" value="ECO:0007669"/>
    <property type="project" value="TreeGrafter"/>
</dbReference>
<feature type="domain" description="HAMP" evidence="18">
    <location>
        <begin position="168"/>
        <end position="220"/>
    </location>
</feature>
<dbReference type="SMART" id="SM00091">
    <property type="entry name" value="PAS"/>
    <property type="match status" value="1"/>
</dbReference>
<evidence type="ECO:0000256" key="5">
    <source>
        <dbReference type="ARBA" id="ARBA00022475"/>
    </source>
</evidence>
<dbReference type="EMBL" id="SNYV01000013">
    <property type="protein sequence ID" value="TDQ77861.1"/>
    <property type="molecule type" value="Genomic_DNA"/>
</dbReference>
<feature type="domain" description="Histidine kinase" evidence="16">
    <location>
        <begin position="362"/>
        <end position="577"/>
    </location>
</feature>
<dbReference type="CDD" id="cd00082">
    <property type="entry name" value="HisKA"/>
    <property type="match status" value="1"/>
</dbReference>
<keyword evidence="8 15" id="KW-0812">Transmembrane</keyword>
<dbReference type="InterPro" id="IPR003660">
    <property type="entry name" value="HAMP_dom"/>
</dbReference>
<dbReference type="PROSITE" id="PS50109">
    <property type="entry name" value="HIS_KIN"/>
    <property type="match status" value="1"/>
</dbReference>
<evidence type="ECO:0000259" key="18">
    <source>
        <dbReference type="PROSITE" id="PS50885"/>
    </source>
</evidence>
<evidence type="ECO:0000259" key="16">
    <source>
        <dbReference type="PROSITE" id="PS50109"/>
    </source>
</evidence>
<evidence type="ECO:0000256" key="13">
    <source>
        <dbReference type="ARBA" id="ARBA00023012"/>
    </source>
</evidence>
<dbReference type="Gene3D" id="3.30.565.10">
    <property type="entry name" value="Histidine kinase-like ATPase, C-terminal domain"/>
    <property type="match status" value="1"/>
</dbReference>
<protein>
    <recommendedName>
        <fullName evidence="4">histidine kinase</fullName>
        <ecNumber evidence="4">2.7.13.3</ecNumber>
    </recommendedName>
</protein>
<comment type="subcellular location">
    <subcellularLocation>
        <location evidence="3">Cell membrane</location>
    </subcellularLocation>
    <subcellularLocation>
        <location evidence="2">Membrane</location>
        <topology evidence="2">Multi-pass membrane protein</topology>
    </subcellularLocation>
</comment>
<keyword evidence="13" id="KW-0902">Two-component regulatory system</keyword>
<keyword evidence="5" id="KW-1003">Cell membrane</keyword>
<keyword evidence="10 19" id="KW-0418">Kinase</keyword>
<sequence length="577" mass="64829">MKMNIKAKITFGVGMLFFLIVLLAAVSGWYVNQLKRDTNNILVANYNTLQYANNMLTVLDELDTDPVAVNLFKENLDKQSRNMTEIGERDATQLILQHLQALEQKPDDPVLIAAIRTDITELMRLNMGAIERKSDIADDTAHRAIVIISITGALCFLIAFVLLVNLPSSIADPITELSASIKEIANQNYKKRVFFSGHREFGELAQSFNTMAEKLEEYADSKLDKLLKSKKRIDTLIERMHDPVIGTDEDEVILFANEQACKVTGMKNEELIGRSIRDLVLHNDLLRDVYLDWNRSVDAIPGTKTLKIYADGKESYFEKELVNINIVPTGEEGEQFIGRVILLKNITAFKEMDLAKTNFIGTVSHEFKTPIASIKLGIQLLENKQVGELNEEQNGLVLGIKDDLQRLLDITGELLNMAQVESGAIQMNVASTEVRPIVEYAVEANRAAMDQRHIQVVVDIDEPTAEVQADSEKTAWVLTNLLSNALRYSHDESRVYIHVYSKEDKIWFAVRDTGQGILPEYMDKIFHRYFRVPGSKKEGTGLGLSISKEFIEAQGGTITVESEYGVGSVFSFCLKKS</sequence>
<evidence type="ECO:0000256" key="10">
    <source>
        <dbReference type="ARBA" id="ARBA00022777"/>
    </source>
</evidence>
<dbReference type="InterPro" id="IPR004358">
    <property type="entry name" value="Sig_transdc_His_kin-like_C"/>
</dbReference>
<evidence type="ECO:0000256" key="15">
    <source>
        <dbReference type="SAM" id="Phobius"/>
    </source>
</evidence>
<evidence type="ECO:0000256" key="9">
    <source>
        <dbReference type="ARBA" id="ARBA00022741"/>
    </source>
</evidence>
<dbReference type="AlphaFoldDB" id="A0A4R6WHP3"/>
<reference evidence="19 20" key="1">
    <citation type="submission" date="2019-03" db="EMBL/GenBank/DDBJ databases">
        <title>Genomic Encyclopedia of Archaeal and Bacterial Type Strains, Phase II (KMG-II): from individual species to whole genera.</title>
        <authorList>
            <person name="Goeker M."/>
        </authorList>
    </citation>
    <scope>NUCLEOTIDE SEQUENCE [LARGE SCALE GENOMIC DNA]</scope>
    <source>
        <strain evidence="19 20">DSM 28353</strain>
    </source>
</reference>
<dbReference type="GO" id="GO:0030295">
    <property type="term" value="F:protein kinase activator activity"/>
    <property type="evidence" value="ECO:0007669"/>
    <property type="project" value="TreeGrafter"/>
</dbReference>
<dbReference type="PRINTS" id="PR00344">
    <property type="entry name" value="BCTRLSENSOR"/>
</dbReference>
<dbReference type="NCBIfam" id="TIGR00229">
    <property type="entry name" value="sensory_box"/>
    <property type="match status" value="1"/>
</dbReference>
<dbReference type="Pfam" id="PF00512">
    <property type="entry name" value="HisKA"/>
    <property type="match status" value="1"/>
</dbReference>
<dbReference type="SUPFAM" id="SSF55874">
    <property type="entry name" value="ATPase domain of HSP90 chaperone/DNA topoisomerase II/histidine kinase"/>
    <property type="match status" value="1"/>
</dbReference>
<keyword evidence="12 15" id="KW-1133">Transmembrane helix</keyword>
<dbReference type="PROSITE" id="PS50885">
    <property type="entry name" value="HAMP"/>
    <property type="match status" value="1"/>
</dbReference>
<keyword evidence="7" id="KW-0808">Transferase</keyword>
<dbReference type="SUPFAM" id="SSF158472">
    <property type="entry name" value="HAMP domain-like"/>
    <property type="match status" value="1"/>
</dbReference>
<dbReference type="Pfam" id="PF00989">
    <property type="entry name" value="PAS"/>
    <property type="match status" value="1"/>
</dbReference>
<dbReference type="PROSITE" id="PS50112">
    <property type="entry name" value="PAS"/>
    <property type="match status" value="1"/>
</dbReference>
<keyword evidence="6" id="KW-0597">Phosphoprotein</keyword>
<dbReference type="SMART" id="SM00388">
    <property type="entry name" value="HisKA"/>
    <property type="match status" value="1"/>
</dbReference>
<keyword evidence="14 15" id="KW-0472">Membrane</keyword>
<dbReference type="Proteomes" id="UP000295292">
    <property type="component" value="Unassembled WGS sequence"/>
</dbReference>
<dbReference type="InterPro" id="IPR050351">
    <property type="entry name" value="BphY/WalK/GraS-like"/>
</dbReference>
<dbReference type="SMART" id="SM00304">
    <property type="entry name" value="HAMP"/>
    <property type="match status" value="1"/>
</dbReference>
<dbReference type="RefSeq" id="WP_246032721.1">
    <property type="nucleotide sequence ID" value="NZ_SNYV01000013.1"/>
</dbReference>
<evidence type="ECO:0000256" key="12">
    <source>
        <dbReference type="ARBA" id="ARBA00022989"/>
    </source>
</evidence>
<dbReference type="GO" id="GO:0005524">
    <property type="term" value="F:ATP binding"/>
    <property type="evidence" value="ECO:0007669"/>
    <property type="project" value="UniProtKB-KW"/>
</dbReference>
<dbReference type="InterPro" id="IPR035965">
    <property type="entry name" value="PAS-like_dom_sf"/>
</dbReference>